<comment type="subcellular location">
    <subcellularLocation>
        <location evidence="4">Secreted</location>
    </subcellularLocation>
    <subcellularLocation>
        <location evidence="4">Bacterial flagellum</location>
    </subcellularLocation>
</comment>
<dbReference type="InterPro" id="IPR046358">
    <property type="entry name" value="Flagellin_C"/>
</dbReference>
<dbReference type="GO" id="GO:0005198">
    <property type="term" value="F:structural molecule activity"/>
    <property type="evidence" value="ECO:0007669"/>
    <property type="project" value="UniProtKB-UniRule"/>
</dbReference>
<dbReference type="PANTHER" id="PTHR42792">
    <property type="entry name" value="FLAGELLIN"/>
    <property type="match status" value="1"/>
</dbReference>
<accession>A0A1M4UKL5</accession>
<feature type="domain" description="Flagellin C-terminal" evidence="6">
    <location>
        <begin position="197"/>
        <end position="282"/>
    </location>
</feature>
<dbReference type="SUPFAM" id="SSF64518">
    <property type="entry name" value="Phase 1 flagellin"/>
    <property type="match status" value="1"/>
</dbReference>
<dbReference type="OrthoDB" id="9796789at2"/>
<dbReference type="Proteomes" id="UP000184035">
    <property type="component" value="Unassembled WGS sequence"/>
</dbReference>
<evidence type="ECO:0000259" key="5">
    <source>
        <dbReference type="Pfam" id="PF00669"/>
    </source>
</evidence>
<reference evidence="7 8" key="1">
    <citation type="submission" date="2016-11" db="EMBL/GenBank/DDBJ databases">
        <authorList>
            <person name="Jaros S."/>
            <person name="Januszkiewicz K."/>
            <person name="Wedrychowicz H."/>
        </authorList>
    </citation>
    <scope>NUCLEOTIDE SEQUENCE [LARGE SCALE GENOMIC DNA]</scope>
    <source>
        <strain evidence="7 8">DSM 2631</strain>
    </source>
</reference>
<evidence type="ECO:0000259" key="6">
    <source>
        <dbReference type="Pfam" id="PF00700"/>
    </source>
</evidence>
<dbReference type="Gene3D" id="1.20.1330.10">
    <property type="entry name" value="f41 fragment of flagellin, N-terminal domain"/>
    <property type="match status" value="1"/>
</dbReference>
<proteinExistence type="inferred from homology"/>
<dbReference type="InterPro" id="IPR042187">
    <property type="entry name" value="Flagellin_C_sub2"/>
</dbReference>
<dbReference type="GO" id="GO:0005576">
    <property type="term" value="C:extracellular region"/>
    <property type="evidence" value="ECO:0007669"/>
    <property type="project" value="UniProtKB-SubCell"/>
</dbReference>
<dbReference type="Gene3D" id="6.10.10.10">
    <property type="entry name" value="Flagellar export chaperone, C-terminal domain"/>
    <property type="match status" value="1"/>
</dbReference>
<keyword evidence="7" id="KW-0966">Cell projection</keyword>
<keyword evidence="4" id="KW-0964">Secreted</keyword>
<keyword evidence="7" id="KW-0282">Flagellum</keyword>
<dbReference type="InterPro" id="IPR001029">
    <property type="entry name" value="Flagellin_N"/>
</dbReference>
<dbReference type="PANTHER" id="PTHR42792:SF2">
    <property type="entry name" value="FLAGELLIN"/>
    <property type="match status" value="1"/>
</dbReference>
<dbReference type="AlphaFoldDB" id="A0A1M4UKL5"/>
<dbReference type="EMBL" id="FQVM01000005">
    <property type="protein sequence ID" value="SHE57103.1"/>
    <property type="molecule type" value="Genomic_DNA"/>
</dbReference>
<keyword evidence="7" id="KW-0969">Cilium</keyword>
<keyword evidence="8" id="KW-1185">Reference proteome</keyword>
<dbReference type="STRING" id="1533.SAMN05443638_10566"/>
<evidence type="ECO:0000256" key="4">
    <source>
        <dbReference type="RuleBase" id="RU362073"/>
    </source>
</evidence>
<feature type="domain" description="Flagellin N-terminal" evidence="5">
    <location>
        <begin position="4"/>
        <end position="136"/>
    </location>
</feature>
<dbReference type="RefSeq" id="WP_072893610.1">
    <property type="nucleotide sequence ID" value="NZ_FQVM01000005.1"/>
</dbReference>
<evidence type="ECO:0000313" key="8">
    <source>
        <dbReference type="Proteomes" id="UP000184035"/>
    </source>
</evidence>
<sequence>MRLNHNMMSMNVYRNYTKDLAGRADAISKISSGIKLNSAKDNPNALGRSELFRMQIRGLQAAQRNLQDSVSMVQAVDGALSTVSDSLCRLKELATQASNGTNTSEDLRTIQNEINSIKDHINSVAKETEFNGIKLIGDDDVIDNNNPRYLKVVSGTNVGENIKIPRFDISIDKLAKDGALSLKDLDITDINKISQNLKLIDDSIKEVSKIRSKYGALQSRLETSVNNIDFTVCTSEKAESYLRDADLAEEMMDYARNNILVESSNAMMVQTNNFPQDALRILERLK</sequence>
<name>A0A1M4UKL5_9CLOT</name>
<comment type="similarity">
    <text evidence="1 4">Belongs to the bacterial flagellin family.</text>
</comment>
<dbReference type="Pfam" id="PF00700">
    <property type="entry name" value="Flagellin_C"/>
    <property type="match status" value="1"/>
</dbReference>
<dbReference type="PRINTS" id="PR00207">
    <property type="entry name" value="FLAGELLIN"/>
</dbReference>
<dbReference type="InterPro" id="IPR001492">
    <property type="entry name" value="Flagellin"/>
</dbReference>
<keyword evidence="3 4" id="KW-0975">Bacterial flagellum</keyword>
<organism evidence="7 8">
    <name type="scientific">Clostridium fallax</name>
    <dbReference type="NCBI Taxonomy" id="1533"/>
    <lineage>
        <taxon>Bacteria</taxon>
        <taxon>Bacillati</taxon>
        <taxon>Bacillota</taxon>
        <taxon>Clostridia</taxon>
        <taxon>Eubacteriales</taxon>
        <taxon>Clostridiaceae</taxon>
        <taxon>Clostridium</taxon>
    </lineage>
</organism>
<dbReference type="Pfam" id="PF00669">
    <property type="entry name" value="Flagellin_N"/>
    <property type="match status" value="1"/>
</dbReference>
<evidence type="ECO:0000256" key="2">
    <source>
        <dbReference type="ARBA" id="ARBA00020110"/>
    </source>
</evidence>
<protein>
    <recommendedName>
        <fullName evidence="2 4">Flagellin</fullName>
    </recommendedName>
</protein>
<evidence type="ECO:0000256" key="1">
    <source>
        <dbReference type="ARBA" id="ARBA00005709"/>
    </source>
</evidence>
<evidence type="ECO:0000256" key="3">
    <source>
        <dbReference type="ARBA" id="ARBA00023143"/>
    </source>
</evidence>
<dbReference type="GO" id="GO:0009288">
    <property type="term" value="C:bacterial-type flagellum"/>
    <property type="evidence" value="ECO:0007669"/>
    <property type="project" value="UniProtKB-SubCell"/>
</dbReference>
<comment type="function">
    <text evidence="4">Flagellin is the subunit protein which polymerizes to form the filaments of bacterial flagella.</text>
</comment>
<evidence type="ECO:0000313" key="7">
    <source>
        <dbReference type="EMBL" id="SHE57103.1"/>
    </source>
</evidence>
<gene>
    <name evidence="7" type="ORF">SAMN05443638_10566</name>
</gene>